<evidence type="ECO:0000256" key="1">
    <source>
        <dbReference type="SAM" id="MobiDB-lite"/>
    </source>
</evidence>
<keyword evidence="4" id="KW-1185">Reference proteome</keyword>
<accession>A0ABQ1YV44</accession>
<evidence type="ECO:0000313" key="3">
    <source>
        <dbReference type="EMBL" id="GGH37694.1"/>
    </source>
</evidence>
<evidence type="ECO:0000313" key="4">
    <source>
        <dbReference type="Proteomes" id="UP000600214"/>
    </source>
</evidence>
<comment type="caution">
    <text evidence="3">The sequence shown here is derived from an EMBL/GenBank/DDBJ whole genome shotgun (WGS) entry which is preliminary data.</text>
</comment>
<sequence>MSNHGKDIMKHAPQFRSKREEEREALKHTAGYKIWSVMFTLLYPFIAIFTFLFSGIVMIFSGISRVLAYLFGGSHARR</sequence>
<feature type="region of interest" description="Disordered" evidence="1">
    <location>
        <begin position="1"/>
        <end position="20"/>
    </location>
</feature>
<feature type="transmembrane region" description="Helical" evidence="2">
    <location>
        <begin position="41"/>
        <end position="71"/>
    </location>
</feature>
<dbReference type="EMBL" id="BMIA01000002">
    <property type="protein sequence ID" value="GGH37694.1"/>
    <property type="molecule type" value="Genomic_DNA"/>
</dbReference>
<feature type="compositionally biased region" description="Basic and acidic residues" evidence="1">
    <location>
        <begin position="1"/>
        <end position="10"/>
    </location>
</feature>
<gene>
    <name evidence="3" type="ORF">GCM10007423_30910</name>
</gene>
<keyword evidence="2" id="KW-0472">Membrane</keyword>
<evidence type="ECO:0000256" key="2">
    <source>
        <dbReference type="SAM" id="Phobius"/>
    </source>
</evidence>
<keyword evidence="2" id="KW-0812">Transmembrane</keyword>
<keyword evidence="2" id="KW-1133">Transmembrane helix</keyword>
<reference evidence="4" key="1">
    <citation type="journal article" date="2019" name="Int. J. Syst. Evol. Microbiol.">
        <title>The Global Catalogue of Microorganisms (GCM) 10K type strain sequencing project: providing services to taxonomists for standard genome sequencing and annotation.</title>
        <authorList>
            <consortium name="The Broad Institute Genomics Platform"/>
            <consortium name="The Broad Institute Genome Sequencing Center for Infectious Disease"/>
            <person name="Wu L."/>
            <person name="Ma J."/>
        </authorList>
    </citation>
    <scope>NUCLEOTIDE SEQUENCE [LARGE SCALE GENOMIC DNA]</scope>
    <source>
        <strain evidence="4">CGMCC 1.15288</strain>
    </source>
</reference>
<dbReference type="Proteomes" id="UP000600214">
    <property type="component" value="Unassembled WGS sequence"/>
</dbReference>
<protein>
    <submittedName>
        <fullName evidence="3">Uncharacterized protein</fullName>
    </submittedName>
</protein>
<proteinExistence type="predicted"/>
<organism evidence="3 4">
    <name type="scientific">Dyadobacter endophyticus</name>
    <dbReference type="NCBI Taxonomy" id="1749036"/>
    <lineage>
        <taxon>Bacteria</taxon>
        <taxon>Pseudomonadati</taxon>
        <taxon>Bacteroidota</taxon>
        <taxon>Cytophagia</taxon>
        <taxon>Cytophagales</taxon>
        <taxon>Spirosomataceae</taxon>
        <taxon>Dyadobacter</taxon>
    </lineage>
</organism>
<name>A0ABQ1YV44_9BACT</name>